<dbReference type="GO" id="GO:0071004">
    <property type="term" value="C:U2-type prespliceosome"/>
    <property type="evidence" value="ECO:0007669"/>
    <property type="project" value="TreeGrafter"/>
</dbReference>
<feature type="compositionally biased region" description="Basic and acidic residues" evidence="1">
    <location>
        <begin position="252"/>
        <end position="262"/>
    </location>
</feature>
<dbReference type="GO" id="GO:0045292">
    <property type="term" value="P:mRNA cis splicing, via spliceosome"/>
    <property type="evidence" value="ECO:0007669"/>
    <property type="project" value="InterPro"/>
</dbReference>
<proteinExistence type="predicted"/>
<dbReference type="InterPro" id="IPR001202">
    <property type="entry name" value="WW_dom"/>
</dbReference>
<name>A0A0S4INS5_BODSA</name>
<gene>
    <name evidence="3" type="ORF">BSAL_65095</name>
</gene>
<feature type="compositionally biased region" description="Low complexity" evidence="1">
    <location>
        <begin position="394"/>
        <end position="413"/>
    </location>
</feature>
<dbReference type="SMART" id="SM00456">
    <property type="entry name" value="WW"/>
    <property type="match status" value="4"/>
</dbReference>
<dbReference type="Gene3D" id="2.20.70.10">
    <property type="match status" value="4"/>
</dbReference>
<keyword evidence="4" id="KW-1185">Reference proteome</keyword>
<feature type="domain" description="WW" evidence="2">
    <location>
        <begin position="416"/>
        <end position="449"/>
    </location>
</feature>
<dbReference type="PROSITE" id="PS50020">
    <property type="entry name" value="WW_DOMAIN_2"/>
    <property type="match status" value="3"/>
</dbReference>
<dbReference type="SUPFAM" id="SSF51045">
    <property type="entry name" value="WW domain"/>
    <property type="match status" value="3"/>
</dbReference>
<evidence type="ECO:0000256" key="1">
    <source>
        <dbReference type="SAM" id="MobiDB-lite"/>
    </source>
</evidence>
<evidence type="ECO:0000313" key="3">
    <source>
        <dbReference type="EMBL" id="CUF71493.1"/>
    </source>
</evidence>
<dbReference type="EMBL" id="CYKH01000391">
    <property type="protein sequence ID" value="CUF71493.1"/>
    <property type="molecule type" value="Genomic_DNA"/>
</dbReference>
<protein>
    <recommendedName>
        <fullName evidence="2">WW domain-containing protein</fullName>
    </recommendedName>
</protein>
<feature type="region of interest" description="Disordered" evidence="1">
    <location>
        <begin position="383"/>
        <end position="420"/>
    </location>
</feature>
<dbReference type="GO" id="GO:0005685">
    <property type="term" value="C:U1 snRNP"/>
    <property type="evidence" value="ECO:0007669"/>
    <property type="project" value="TreeGrafter"/>
</dbReference>
<dbReference type="OrthoDB" id="3045089at2759"/>
<feature type="domain" description="WW" evidence="2">
    <location>
        <begin position="347"/>
        <end position="380"/>
    </location>
</feature>
<feature type="domain" description="WW" evidence="2">
    <location>
        <begin position="228"/>
        <end position="256"/>
    </location>
</feature>
<dbReference type="AlphaFoldDB" id="A0A0S4INS5"/>
<dbReference type="CDD" id="cd00201">
    <property type="entry name" value="WW"/>
    <property type="match status" value="2"/>
</dbReference>
<organism evidence="3 4">
    <name type="scientific">Bodo saltans</name>
    <name type="common">Flagellated protozoan</name>
    <dbReference type="NCBI Taxonomy" id="75058"/>
    <lineage>
        <taxon>Eukaryota</taxon>
        <taxon>Discoba</taxon>
        <taxon>Euglenozoa</taxon>
        <taxon>Kinetoplastea</taxon>
        <taxon>Metakinetoplastina</taxon>
        <taxon>Eubodonida</taxon>
        <taxon>Bodonidae</taxon>
        <taxon>Bodo</taxon>
    </lineage>
</organism>
<accession>A0A0S4INS5</accession>
<evidence type="ECO:0000259" key="2">
    <source>
        <dbReference type="PROSITE" id="PS50020"/>
    </source>
</evidence>
<feature type="region of interest" description="Disordered" evidence="1">
    <location>
        <begin position="252"/>
        <end position="275"/>
    </location>
</feature>
<dbReference type="Pfam" id="PF00397">
    <property type="entry name" value="WW"/>
    <property type="match status" value="4"/>
</dbReference>
<sequence length="449" mass="46929">MDGAGGIIQSRYPHHLNTATGGMSNQPAQPIFETISATDLDAAVAAEARLMSTLRYGTIPIPKPSRPPLEAQTPSMSIASPAAGPRSRTNSTATLVSHNPTTVQNTVATPVVVVPPLVQNTAAAVAVQVLNRPSNGHETTSGGVSPLTPTSPMFSTPFTQSVPAVPAASVSNNARDPRAQLPLDVPIQQQDKSIALEAAKGIATPQVTPAQPQPSSMTPSTTLSTPLWREVPDAASGKSYYVHKETRKTTWNRSETDLDSKSNNKNTTVTPAVTPLAAPGQGWVAKQDPSSGKTFYFHPVTKKVTWKIAETLSASTEQQSPTGTVPLAAAAASSAVGPAAGAATTTVASPLGWIAKNDPSGKTYYSNSSLKKTTWKIEETDLDRNNAGSPKEQTAPSSSSASTATAPVPLATADGSPLPPNWKLVAPADGRSYYFNTITKKVQWTRPTE</sequence>
<dbReference type="OMA" id="GCTQRDA"/>
<dbReference type="PANTHER" id="PTHR11864">
    <property type="entry name" value="PRE-MRNA-PROCESSING PROTEIN PRP40"/>
    <property type="match status" value="1"/>
</dbReference>
<dbReference type="PANTHER" id="PTHR11864:SF35">
    <property type="entry name" value="WW DOMAIN-CONTAINING PROTEIN"/>
    <property type="match status" value="1"/>
</dbReference>
<dbReference type="VEuPathDB" id="TriTrypDB:BSAL_65095"/>
<evidence type="ECO:0000313" key="4">
    <source>
        <dbReference type="Proteomes" id="UP000051952"/>
    </source>
</evidence>
<feature type="region of interest" description="Disordered" evidence="1">
    <location>
        <begin position="133"/>
        <end position="159"/>
    </location>
</feature>
<dbReference type="GO" id="GO:0003723">
    <property type="term" value="F:RNA binding"/>
    <property type="evidence" value="ECO:0007669"/>
    <property type="project" value="TreeGrafter"/>
</dbReference>
<feature type="compositionally biased region" description="Polar residues" evidence="1">
    <location>
        <begin position="133"/>
        <end position="143"/>
    </location>
</feature>
<dbReference type="InterPro" id="IPR039726">
    <property type="entry name" value="Prp40-like"/>
</dbReference>
<feature type="region of interest" description="Disordered" evidence="1">
    <location>
        <begin position="60"/>
        <end position="91"/>
    </location>
</feature>
<feature type="compositionally biased region" description="Low complexity" evidence="1">
    <location>
        <begin position="145"/>
        <end position="159"/>
    </location>
</feature>
<dbReference type="InterPro" id="IPR036020">
    <property type="entry name" value="WW_dom_sf"/>
</dbReference>
<reference evidence="4" key="1">
    <citation type="submission" date="2015-09" db="EMBL/GenBank/DDBJ databases">
        <authorList>
            <consortium name="Pathogen Informatics"/>
        </authorList>
    </citation>
    <scope>NUCLEOTIDE SEQUENCE [LARGE SCALE GENOMIC DNA]</scope>
    <source>
        <strain evidence="4">Lake Konstanz</strain>
    </source>
</reference>
<dbReference type="Proteomes" id="UP000051952">
    <property type="component" value="Unassembled WGS sequence"/>
</dbReference>